<feature type="compositionally biased region" description="Basic and acidic residues" evidence="1">
    <location>
        <begin position="200"/>
        <end position="210"/>
    </location>
</feature>
<feature type="compositionally biased region" description="Gly residues" evidence="1">
    <location>
        <begin position="183"/>
        <end position="198"/>
    </location>
</feature>
<sequence length="283" mass="30453">MIAKGDACYIVDINLATKFEIARLTTDYVMLLRLLLAVFVDSRDLLERIMKLMCVTIAESSKAWACTCCRKGGESITKQERRTLNTGPCLRHRCSRPRALWSIAAATNSTSLHHHHFTATPREGRRNLRRPTPTITWRHRRILGELGDRVVHPAGRRRQGGRPKEDFRRVISADLDLKALAAGGVGDGEGSGGGGGVAWRGDHDRGDGDSRGGGFSGGRGRGSRGGGDFGEVAGGRGGARGDETHLPDLGIADRPGWPSVVHPNAGDGQRMGDEGEREGCGIC</sequence>
<dbReference type="EMBL" id="CP097509">
    <property type="protein sequence ID" value="URE21255.1"/>
    <property type="molecule type" value="Genomic_DNA"/>
</dbReference>
<name>A0A9E7GUJ4_9LILI</name>
<keyword evidence="3" id="KW-1185">Reference proteome</keyword>
<dbReference type="OrthoDB" id="10254737at2759"/>
<protein>
    <submittedName>
        <fullName evidence="2">Uncharacterized protein</fullName>
    </submittedName>
</protein>
<reference evidence="2" key="1">
    <citation type="submission" date="2022-05" db="EMBL/GenBank/DDBJ databases">
        <title>The Musa troglodytarum L. genome provides insights into the mechanism of non-climacteric behaviour and enrichment of carotenoids.</title>
        <authorList>
            <person name="Wang J."/>
        </authorList>
    </citation>
    <scope>NUCLEOTIDE SEQUENCE</scope>
    <source>
        <tissue evidence="2">Leaf</tissue>
    </source>
</reference>
<feature type="region of interest" description="Disordered" evidence="1">
    <location>
        <begin position="182"/>
        <end position="283"/>
    </location>
</feature>
<evidence type="ECO:0000313" key="3">
    <source>
        <dbReference type="Proteomes" id="UP001055439"/>
    </source>
</evidence>
<accession>A0A9E7GUJ4</accession>
<dbReference type="AlphaFoldDB" id="A0A9E7GUJ4"/>
<gene>
    <name evidence="2" type="ORF">MUK42_10575</name>
</gene>
<dbReference type="Proteomes" id="UP001055439">
    <property type="component" value="Chromosome 7"/>
</dbReference>
<feature type="compositionally biased region" description="Basic and acidic residues" evidence="1">
    <location>
        <begin position="270"/>
        <end position="283"/>
    </location>
</feature>
<dbReference type="Pfam" id="PF04720">
    <property type="entry name" value="PDDEXK_6"/>
    <property type="match status" value="1"/>
</dbReference>
<dbReference type="InterPro" id="IPR006502">
    <property type="entry name" value="PDDEXK-like"/>
</dbReference>
<evidence type="ECO:0000313" key="2">
    <source>
        <dbReference type="EMBL" id="URE21255.1"/>
    </source>
</evidence>
<proteinExistence type="predicted"/>
<organism evidence="2 3">
    <name type="scientific">Musa troglodytarum</name>
    <name type="common">fe'i banana</name>
    <dbReference type="NCBI Taxonomy" id="320322"/>
    <lineage>
        <taxon>Eukaryota</taxon>
        <taxon>Viridiplantae</taxon>
        <taxon>Streptophyta</taxon>
        <taxon>Embryophyta</taxon>
        <taxon>Tracheophyta</taxon>
        <taxon>Spermatophyta</taxon>
        <taxon>Magnoliopsida</taxon>
        <taxon>Liliopsida</taxon>
        <taxon>Zingiberales</taxon>
        <taxon>Musaceae</taxon>
        <taxon>Musa</taxon>
    </lineage>
</organism>
<feature type="compositionally biased region" description="Gly residues" evidence="1">
    <location>
        <begin position="211"/>
        <end position="238"/>
    </location>
</feature>
<evidence type="ECO:0000256" key="1">
    <source>
        <dbReference type="SAM" id="MobiDB-lite"/>
    </source>
</evidence>